<feature type="region of interest" description="Disordered" evidence="1">
    <location>
        <begin position="72"/>
        <end position="106"/>
    </location>
</feature>
<keyword evidence="2" id="KW-1133">Transmembrane helix</keyword>
<proteinExistence type="predicted"/>
<comment type="caution">
    <text evidence="3">The sequence shown here is derived from an EMBL/GenBank/DDBJ whole genome shotgun (WGS) entry which is preliminary data.</text>
</comment>
<dbReference type="Proteomes" id="UP000324575">
    <property type="component" value="Unassembled WGS sequence"/>
</dbReference>
<evidence type="ECO:0000313" key="4">
    <source>
        <dbReference type="Proteomes" id="UP000324575"/>
    </source>
</evidence>
<dbReference type="AlphaFoldDB" id="A0A5M8P3Z8"/>
<keyword evidence="2" id="KW-0812">Transmembrane</keyword>
<accession>A0A5M8P3Z8</accession>
<keyword evidence="2" id="KW-0472">Membrane</keyword>
<feature type="transmembrane region" description="Helical" evidence="2">
    <location>
        <begin position="161"/>
        <end position="182"/>
    </location>
</feature>
<name>A0A5M8P3Z8_9BACT</name>
<evidence type="ECO:0000256" key="1">
    <source>
        <dbReference type="SAM" id="MobiDB-lite"/>
    </source>
</evidence>
<evidence type="ECO:0000313" key="3">
    <source>
        <dbReference type="EMBL" id="KAA6303108.1"/>
    </source>
</evidence>
<sequence length="201" mass="22606">MKQTILFLCFALLFLCGCHTPKKLVSNTKENITTNEKQNEVTSSETYNFADTTKKSDVEVNYFKIEFYPPAVPDEEANAPPNNSILPEGVKSNVGNTNRSKPPNQGAIKSIEGYTIKAKSEEAGINESQESSTVNRNEEKNEDINKQVDIKEQPAADPYRWRYIFGIVIIVALLAVGIYFVFRKSKFVISVMSFLKAFFVS</sequence>
<feature type="region of interest" description="Disordered" evidence="1">
    <location>
        <begin position="121"/>
        <end position="140"/>
    </location>
</feature>
<evidence type="ECO:0008006" key="5">
    <source>
        <dbReference type="Google" id="ProtNLM"/>
    </source>
</evidence>
<evidence type="ECO:0000256" key="2">
    <source>
        <dbReference type="SAM" id="Phobius"/>
    </source>
</evidence>
<feature type="compositionally biased region" description="Polar residues" evidence="1">
    <location>
        <begin position="93"/>
        <end position="103"/>
    </location>
</feature>
<gene>
    <name evidence="3" type="ORF">EZS26_000711</name>
</gene>
<protein>
    <recommendedName>
        <fullName evidence="5">Lipoprotein</fullName>
    </recommendedName>
</protein>
<feature type="compositionally biased region" description="Polar residues" evidence="1">
    <location>
        <begin position="126"/>
        <end position="135"/>
    </location>
</feature>
<reference evidence="3 4" key="1">
    <citation type="submission" date="2019-03" db="EMBL/GenBank/DDBJ databases">
        <title>Single cell metagenomics reveals metabolic interactions within the superorganism composed of flagellate Streblomastix strix and complex community of Bacteroidetes bacteria on its surface.</title>
        <authorList>
            <person name="Treitli S.C."/>
            <person name="Kolisko M."/>
            <person name="Husnik F."/>
            <person name="Keeling P."/>
            <person name="Hampl V."/>
        </authorList>
    </citation>
    <scope>NUCLEOTIDE SEQUENCE [LARGE SCALE GENOMIC DNA]</scope>
    <source>
        <strain evidence="3">St1</strain>
    </source>
</reference>
<organism evidence="3 4">
    <name type="scientific">Candidatus Ordinivivax streblomastigis</name>
    <dbReference type="NCBI Taxonomy" id="2540710"/>
    <lineage>
        <taxon>Bacteria</taxon>
        <taxon>Pseudomonadati</taxon>
        <taxon>Bacteroidota</taxon>
        <taxon>Bacteroidia</taxon>
        <taxon>Bacteroidales</taxon>
        <taxon>Candidatus Ordinivivax</taxon>
    </lineage>
</organism>
<dbReference type="EMBL" id="SNRX01000003">
    <property type="protein sequence ID" value="KAA6303108.1"/>
    <property type="molecule type" value="Genomic_DNA"/>
</dbReference>
<dbReference type="PROSITE" id="PS51257">
    <property type="entry name" value="PROKAR_LIPOPROTEIN"/>
    <property type="match status" value="1"/>
</dbReference>